<dbReference type="Proteomes" id="UP000636709">
    <property type="component" value="Unassembled WGS sequence"/>
</dbReference>
<dbReference type="AlphaFoldDB" id="A0A835FSX2"/>
<feature type="transmembrane region" description="Helical" evidence="1">
    <location>
        <begin position="66"/>
        <end position="87"/>
    </location>
</feature>
<evidence type="ECO:0000313" key="3">
    <source>
        <dbReference type="Proteomes" id="UP000636709"/>
    </source>
</evidence>
<dbReference type="OrthoDB" id="672171at2759"/>
<feature type="transmembrane region" description="Helical" evidence="1">
    <location>
        <begin position="133"/>
        <end position="149"/>
    </location>
</feature>
<keyword evidence="3" id="KW-1185">Reference proteome</keyword>
<keyword evidence="1" id="KW-0472">Membrane</keyword>
<keyword evidence="1" id="KW-1133">Transmembrane helix</keyword>
<dbReference type="PANTHER" id="PTHR31325">
    <property type="entry name" value="OS01G0798800 PROTEIN-RELATED"/>
    <property type="match status" value="1"/>
</dbReference>
<evidence type="ECO:0000256" key="1">
    <source>
        <dbReference type="SAM" id="Phobius"/>
    </source>
</evidence>
<name>A0A835FSX2_9POAL</name>
<proteinExistence type="predicted"/>
<sequence>MEQGAQQNGVVNMTRAMEALSPLLNNPRRTIVWVETLVTAAAALLFLPLVLGSYNRRWNNSAIKGVLSVSNSVMFPLIVYTLSVMQSSPIKCLIYPVWAASLIIASGGTSAIKQYDFRDSNNMISFLTEMARYCAYLIVFVPELLPYHISDIRHLRIMVLEEASEILASYPLFERYQKMKGQEATDLEAEDPSKMVFMKGVKLGKQLERMQNGQHWKVMADFWAETINLCCTRALHCQGAHAASGGWWGISDPSLGSAFPCWYPEP</sequence>
<reference evidence="2" key="1">
    <citation type="submission" date="2020-07" db="EMBL/GenBank/DDBJ databases">
        <title>Genome sequence and genetic diversity analysis of an under-domesticated orphan crop, white fonio (Digitaria exilis).</title>
        <authorList>
            <person name="Bennetzen J.L."/>
            <person name="Chen S."/>
            <person name="Ma X."/>
            <person name="Wang X."/>
            <person name="Yssel A.E.J."/>
            <person name="Chaluvadi S.R."/>
            <person name="Johnson M."/>
            <person name="Gangashetty P."/>
            <person name="Hamidou F."/>
            <person name="Sanogo M.D."/>
            <person name="Zwaenepoel A."/>
            <person name="Wallace J."/>
            <person name="Van De Peer Y."/>
            <person name="Van Deynze A."/>
        </authorList>
    </citation>
    <scope>NUCLEOTIDE SEQUENCE</scope>
    <source>
        <tissue evidence="2">Leaves</tissue>
    </source>
</reference>
<accession>A0A835FSX2</accession>
<comment type="caution">
    <text evidence="2">The sequence shown here is derived from an EMBL/GenBank/DDBJ whole genome shotgun (WGS) entry which is preliminary data.</text>
</comment>
<protein>
    <submittedName>
        <fullName evidence="2">Uncharacterized protein</fullName>
    </submittedName>
</protein>
<dbReference type="EMBL" id="JACEFO010000430">
    <property type="protein sequence ID" value="KAF8769736.1"/>
    <property type="molecule type" value="Genomic_DNA"/>
</dbReference>
<evidence type="ECO:0000313" key="2">
    <source>
        <dbReference type="EMBL" id="KAF8769736.1"/>
    </source>
</evidence>
<feature type="transmembrane region" description="Helical" evidence="1">
    <location>
        <begin position="93"/>
        <end position="112"/>
    </location>
</feature>
<feature type="transmembrane region" description="Helical" evidence="1">
    <location>
        <begin position="31"/>
        <end position="54"/>
    </location>
</feature>
<organism evidence="2 3">
    <name type="scientific">Digitaria exilis</name>
    <dbReference type="NCBI Taxonomy" id="1010633"/>
    <lineage>
        <taxon>Eukaryota</taxon>
        <taxon>Viridiplantae</taxon>
        <taxon>Streptophyta</taxon>
        <taxon>Embryophyta</taxon>
        <taxon>Tracheophyta</taxon>
        <taxon>Spermatophyta</taxon>
        <taxon>Magnoliopsida</taxon>
        <taxon>Liliopsida</taxon>
        <taxon>Poales</taxon>
        <taxon>Poaceae</taxon>
        <taxon>PACMAD clade</taxon>
        <taxon>Panicoideae</taxon>
        <taxon>Panicodae</taxon>
        <taxon>Paniceae</taxon>
        <taxon>Anthephorinae</taxon>
        <taxon>Digitaria</taxon>
    </lineage>
</organism>
<gene>
    <name evidence="2" type="ORF">HU200_006345</name>
</gene>
<keyword evidence="1" id="KW-0812">Transmembrane</keyword>